<evidence type="ECO:0000256" key="2">
    <source>
        <dbReference type="ARBA" id="ARBA00038471"/>
    </source>
</evidence>
<dbReference type="GO" id="GO:0046910">
    <property type="term" value="F:pectinesterase inhibitor activity"/>
    <property type="evidence" value="ECO:0007669"/>
    <property type="project" value="UniProtKB-ARBA"/>
</dbReference>
<accession>V4L0C0</accession>
<dbReference type="AlphaFoldDB" id="V4L0C0"/>
<evidence type="ECO:0000256" key="3">
    <source>
        <dbReference type="SAM" id="SignalP"/>
    </source>
</evidence>
<dbReference type="Proteomes" id="UP000030689">
    <property type="component" value="Unassembled WGS sequence"/>
</dbReference>
<evidence type="ECO:0000256" key="1">
    <source>
        <dbReference type="ARBA" id="ARBA00022729"/>
    </source>
</evidence>
<dbReference type="SMART" id="SM00856">
    <property type="entry name" value="PMEI"/>
    <property type="match status" value="1"/>
</dbReference>
<dbReference type="OMA" id="VETFRFQ"/>
<dbReference type="SUPFAM" id="SSF101148">
    <property type="entry name" value="Plant invertase/pectin methylesterase inhibitor"/>
    <property type="match status" value="1"/>
</dbReference>
<dbReference type="KEGG" id="eus:EUTSA_v10004939mg"/>
<dbReference type="CDD" id="cd15798">
    <property type="entry name" value="PMEI-like_3"/>
    <property type="match status" value="1"/>
</dbReference>
<dbReference type="InterPro" id="IPR051955">
    <property type="entry name" value="PME_Inhibitor"/>
</dbReference>
<dbReference type="Pfam" id="PF04043">
    <property type="entry name" value="PMEI"/>
    <property type="match status" value="1"/>
</dbReference>
<evidence type="ECO:0000259" key="4">
    <source>
        <dbReference type="SMART" id="SM00856"/>
    </source>
</evidence>
<protein>
    <recommendedName>
        <fullName evidence="4">Pectinesterase inhibitor domain-containing protein</fullName>
    </recommendedName>
</protein>
<feature type="signal peptide" evidence="3">
    <location>
        <begin position="1"/>
        <end position="25"/>
    </location>
</feature>
<reference evidence="5 6" key="1">
    <citation type="journal article" date="2013" name="Front. Plant Sci.">
        <title>The Reference Genome of the Halophytic Plant Eutrema salsugineum.</title>
        <authorList>
            <person name="Yang R."/>
            <person name="Jarvis D.E."/>
            <person name="Chen H."/>
            <person name="Beilstein M.A."/>
            <person name="Grimwood J."/>
            <person name="Jenkins J."/>
            <person name="Shu S."/>
            <person name="Prochnik S."/>
            <person name="Xin M."/>
            <person name="Ma C."/>
            <person name="Schmutz J."/>
            <person name="Wing R.A."/>
            <person name="Mitchell-Olds T."/>
            <person name="Schumaker K.S."/>
            <person name="Wang X."/>
        </authorList>
    </citation>
    <scope>NUCLEOTIDE SEQUENCE [LARGE SCALE GENOMIC DNA]</scope>
</reference>
<comment type="similarity">
    <text evidence="2">Belongs to the PMEI family.</text>
</comment>
<dbReference type="PANTHER" id="PTHR31080:SF64">
    <property type="entry name" value="PLANT INVERTASE_PECTIN METHYLESTERASE INHIBITOR SUPERFAMILY PROTEIN"/>
    <property type="match status" value="1"/>
</dbReference>
<sequence length="202" mass="22186">MVSQSHTSMILLFTIFLFISSSVSALHVPPQLNATTNDLDFIKTSCNATTYPDVCFKSLAGYASAVKDSPARLARLAVGVSLSQAKSTVAFLSNLSRTASQVRDCVSSVEDAIDSMRDSLQQLRDMKRGKSGETFRFQLSNVQTWMSAALTDEEDCTDGFEEVYHEEEDVIKTTVCDRVQELKRFTSNALALVNTYANNGSP</sequence>
<dbReference type="InterPro" id="IPR035513">
    <property type="entry name" value="Invertase/methylesterase_inhib"/>
</dbReference>
<organism evidence="5 6">
    <name type="scientific">Eutrema salsugineum</name>
    <name type="common">Saltwater cress</name>
    <name type="synonym">Sisymbrium salsugineum</name>
    <dbReference type="NCBI Taxonomy" id="72664"/>
    <lineage>
        <taxon>Eukaryota</taxon>
        <taxon>Viridiplantae</taxon>
        <taxon>Streptophyta</taxon>
        <taxon>Embryophyta</taxon>
        <taxon>Tracheophyta</taxon>
        <taxon>Spermatophyta</taxon>
        <taxon>Magnoliopsida</taxon>
        <taxon>eudicotyledons</taxon>
        <taxon>Gunneridae</taxon>
        <taxon>Pentapetalae</taxon>
        <taxon>rosids</taxon>
        <taxon>malvids</taxon>
        <taxon>Brassicales</taxon>
        <taxon>Brassicaceae</taxon>
        <taxon>Eutremeae</taxon>
        <taxon>Eutrema</taxon>
    </lineage>
</organism>
<evidence type="ECO:0000313" key="6">
    <source>
        <dbReference type="Proteomes" id="UP000030689"/>
    </source>
</evidence>
<dbReference type="Gramene" id="ESQ33158">
    <property type="protein sequence ID" value="ESQ33158"/>
    <property type="gene ID" value="EUTSA_v10004939mg"/>
</dbReference>
<dbReference type="STRING" id="72664.V4L0C0"/>
<name>V4L0C0_EUTSA</name>
<dbReference type="EMBL" id="KI517748">
    <property type="protein sequence ID" value="ESQ33158.1"/>
    <property type="molecule type" value="Genomic_DNA"/>
</dbReference>
<gene>
    <name evidence="5" type="ORF">EUTSA_v10004939mg</name>
</gene>
<dbReference type="eggNOG" id="ENOG502QPI3">
    <property type="taxonomic scope" value="Eukaryota"/>
</dbReference>
<feature type="domain" description="Pectinesterase inhibitor" evidence="4">
    <location>
        <begin position="37"/>
        <end position="192"/>
    </location>
</feature>
<dbReference type="Gene3D" id="1.20.140.40">
    <property type="entry name" value="Invertase/pectin methylesterase inhibitor family protein"/>
    <property type="match status" value="1"/>
</dbReference>
<dbReference type="NCBIfam" id="TIGR01614">
    <property type="entry name" value="PME_inhib"/>
    <property type="match status" value="1"/>
</dbReference>
<dbReference type="OrthoDB" id="1430376at2759"/>
<proteinExistence type="inferred from homology"/>
<keyword evidence="1 3" id="KW-0732">Signal</keyword>
<dbReference type="InterPro" id="IPR006501">
    <property type="entry name" value="Pectinesterase_inhib_dom"/>
</dbReference>
<dbReference type="PANTHER" id="PTHR31080">
    <property type="entry name" value="PECTINESTERASE INHIBITOR-LIKE"/>
    <property type="match status" value="1"/>
</dbReference>
<evidence type="ECO:0000313" key="5">
    <source>
        <dbReference type="EMBL" id="ESQ33158.1"/>
    </source>
</evidence>
<dbReference type="FunFam" id="1.20.140.40:FF:000005">
    <property type="entry name" value="Pectin methylesterase inhibitor 1"/>
    <property type="match status" value="1"/>
</dbReference>
<feature type="chain" id="PRO_5004720239" description="Pectinesterase inhibitor domain-containing protein" evidence="3">
    <location>
        <begin position="26"/>
        <end position="202"/>
    </location>
</feature>
<keyword evidence="6" id="KW-1185">Reference proteome</keyword>